<dbReference type="Pfam" id="PF01663">
    <property type="entry name" value="Phosphodiest"/>
    <property type="match status" value="1"/>
</dbReference>
<dbReference type="PANTHER" id="PTHR10151">
    <property type="entry name" value="ECTONUCLEOTIDE PYROPHOSPHATASE/PHOSPHODIESTERASE"/>
    <property type="match status" value="1"/>
</dbReference>
<proteinExistence type="predicted"/>
<name>A0A4P2QB27_SORCE</name>
<dbReference type="OrthoDB" id="9771966at2"/>
<evidence type="ECO:0000313" key="2">
    <source>
        <dbReference type="Proteomes" id="UP000295781"/>
    </source>
</evidence>
<dbReference type="GO" id="GO:0016787">
    <property type="term" value="F:hydrolase activity"/>
    <property type="evidence" value="ECO:0007669"/>
    <property type="project" value="UniProtKB-ARBA"/>
</dbReference>
<dbReference type="SUPFAM" id="SSF53649">
    <property type="entry name" value="Alkaline phosphatase-like"/>
    <property type="match status" value="1"/>
</dbReference>
<protein>
    <recommendedName>
        <fullName evidence="3">Phosphodiesterase</fullName>
    </recommendedName>
</protein>
<sequence length="509" mass="56198">MGLNAPKLVIFGIDGGDWGLVERMIARGRLPNLARFIQRGAHAEMECTWPAHTAPGWASLVTAQPPGEHGIYQFFHTQDPEYRARIVRSDDYHCTSMWDWLVGAGMSVGLVNIPMSHPPRGYRGYEISWPLENTLRFSSPPGLLAELAACGCQFQSDLACMYRGDLQYIHSALANVEARGRSVRHLMSRRPTDVVMVVLTEIDRVCHHYWHFSDPSHPSHVPGAQAAYVTAIDDVHEAVDRVLGEITRDLPEQTSIVIVSDHGSGPGHDAFSVHQLLEEHGLLAVRDASDSPAASWFTDGGRQIDFSRTAAYMPVPGSYGVNLNLRGRQSQGVVRPDERERMLDQIRDLCLEVTSPRTGRRIFADVLRRESAYAGRACDFAPDLLLVPADERIMVSGHLSGPPWKPSYQTGHHRHRGMWIHASERLRPGRLPQPVRIVDVAPTALADIGLSLPDPVQGRVVREAFASSAWAARAAGAPCAEERAGGAADAGPRREEEVVIERLRAMGYL</sequence>
<dbReference type="RefSeq" id="WP_129354770.1">
    <property type="nucleotide sequence ID" value="NZ_CP012670.1"/>
</dbReference>
<dbReference type="PANTHER" id="PTHR10151:SF120">
    <property type="entry name" value="BIS(5'-ADENOSYL)-TRIPHOSPHATASE"/>
    <property type="match status" value="1"/>
</dbReference>
<evidence type="ECO:0008006" key="3">
    <source>
        <dbReference type="Google" id="ProtNLM"/>
    </source>
</evidence>
<dbReference type="Proteomes" id="UP000295781">
    <property type="component" value="Chromosome"/>
</dbReference>
<gene>
    <name evidence="1" type="ORF">SOCEGT47_074470</name>
</gene>
<organism evidence="1 2">
    <name type="scientific">Sorangium cellulosum</name>
    <name type="common">Polyangium cellulosum</name>
    <dbReference type="NCBI Taxonomy" id="56"/>
    <lineage>
        <taxon>Bacteria</taxon>
        <taxon>Pseudomonadati</taxon>
        <taxon>Myxococcota</taxon>
        <taxon>Polyangia</taxon>
        <taxon>Polyangiales</taxon>
        <taxon>Polyangiaceae</taxon>
        <taxon>Sorangium</taxon>
    </lineage>
</organism>
<dbReference type="Gene3D" id="3.40.720.10">
    <property type="entry name" value="Alkaline Phosphatase, subunit A"/>
    <property type="match status" value="2"/>
</dbReference>
<dbReference type="InterPro" id="IPR017850">
    <property type="entry name" value="Alkaline_phosphatase_core_sf"/>
</dbReference>
<dbReference type="AlphaFoldDB" id="A0A4P2QB27"/>
<dbReference type="EMBL" id="CP012670">
    <property type="protein sequence ID" value="AUX26877.1"/>
    <property type="molecule type" value="Genomic_DNA"/>
</dbReference>
<evidence type="ECO:0000313" key="1">
    <source>
        <dbReference type="EMBL" id="AUX26877.1"/>
    </source>
</evidence>
<reference evidence="1 2" key="1">
    <citation type="submission" date="2015-09" db="EMBL/GenBank/DDBJ databases">
        <title>Sorangium comparison.</title>
        <authorList>
            <person name="Zaburannyi N."/>
            <person name="Bunk B."/>
            <person name="Overmann J."/>
            <person name="Mueller R."/>
        </authorList>
    </citation>
    <scope>NUCLEOTIDE SEQUENCE [LARGE SCALE GENOMIC DNA]</scope>
    <source>
        <strain evidence="1 2">So ceGT47</strain>
    </source>
</reference>
<dbReference type="InterPro" id="IPR002591">
    <property type="entry name" value="Phosphodiest/P_Trfase"/>
</dbReference>
<accession>A0A4P2QB27</accession>